<sequence>MGAVGGYFAMKWLLKSRSKTSATQTEKPVEEPLSDTTSKEAVADLKSKYRAPCACPTEHDTLPVLPLRSPRRYTATRHSNPVQSWLDSSTLCEEAHGEELHDETPVSVLPSSCLDPARPLLPLHWSVSDHLSFDKLARARRPVNSPNVPVIVPELCSKGYILTDTLAQFDWFSRIYFHKGSFEQRSRVTSQIHRGSLEHYIACPHQSISVSEPTFGEKNGNQEVQAWVTARPPRCESHPMERWNDRYGPYIHRTACGICDVDVECTIDVRKGYFMRVRFTCRRGLGAGLDPSDPKWVALMTGNGQTK</sequence>
<evidence type="ECO:0000313" key="2">
    <source>
        <dbReference type="EMBL" id="OTA00188.1"/>
    </source>
</evidence>
<proteinExistence type="predicted"/>
<comment type="caution">
    <text evidence="2">The sequence shown here is derived from an EMBL/GenBank/DDBJ whole genome shotgun (WGS) entry which is preliminary data.</text>
</comment>
<dbReference type="Proteomes" id="UP000219286">
    <property type="component" value="Unassembled WGS sequence"/>
</dbReference>
<dbReference type="EMBL" id="LFMI01000049">
    <property type="protein sequence ID" value="OTA00188.1"/>
    <property type="molecule type" value="Genomic_DNA"/>
</dbReference>
<reference evidence="2 3" key="1">
    <citation type="journal article" date="2015" name="Genome Announc.">
        <title>Genome sequence and annotation of Trichoderma parareesei, the ancestor of the cellulase producer Trichoderma reesei.</title>
        <authorList>
            <person name="Yang D."/>
            <person name="Pomraning K."/>
            <person name="Kopchinskiy A."/>
            <person name="Karimi Aghcheh R."/>
            <person name="Atanasova L."/>
            <person name="Chenthamara K."/>
            <person name="Baker S.E."/>
            <person name="Zhang R."/>
            <person name="Shen Q."/>
            <person name="Freitag M."/>
            <person name="Kubicek C.P."/>
            <person name="Druzhinina I.S."/>
        </authorList>
    </citation>
    <scope>NUCLEOTIDE SEQUENCE [LARGE SCALE GENOMIC DNA]</scope>
    <source>
        <strain evidence="2 3">CBS 125925</strain>
    </source>
</reference>
<dbReference type="OrthoDB" id="4763424at2759"/>
<protein>
    <submittedName>
        <fullName evidence="2">Uncharacterized protein</fullName>
    </submittedName>
</protein>
<name>A0A2H2Z062_TRIPA</name>
<evidence type="ECO:0000256" key="1">
    <source>
        <dbReference type="SAM" id="MobiDB-lite"/>
    </source>
</evidence>
<accession>A0A2H2Z062</accession>
<dbReference type="AlphaFoldDB" id="A0A2H2Z062"/>
<gene>
    <name evidence="2" type="ORF">A9Z42_0056100</name>
</gene>
<feature type="region of interest" description="Disordered" evidence="1">
    <location>
        <begin position="19"/>
        <end position="39"/>
    </location>
</feature>
<organism evidence="2 3">
    <name type="scientific">Trichoderma parareesei</name>
    <name type="common">Filamentous fungus</name>
    <dbReference type="NCBI Taxonomy" id="858221"/>
    <lineage>
        <taxon>Eukaryota</taxon>
        <taxon>Fungi</taxon>
        <taxon>Dikarya</taxon>
        <taxon>Ascomycota</taxon>
        <taxon>Pezizomycotina</taxon>
        <taxon>Sordariomycetes</taxon>
        <taxon>Hypocreomycetidae</taxon>
        <taxon>Hypocreales</taxon>
        <taxon>Hypocreaceae</taxon>
        <taxon>Trichoderma</taxon>
    </lineage>
</organism>
<evidence type="ECO:0000313" key="3">
    <source>
        <dbReference type="Proteomes" id="UP000219286"/>
    </source>
</evidence>
<keyword evidence="3" id="KW-1185">Reference proteome</keyword>